<evidence type="ECO:0008006" key="5">
    <source>
        <dbReference type="Google" id="ProtNLM"/>
    </source>
</evidence>
<evidence type="ECO:0000256" key="1">
    <source>
        <dbReference type="SAM" id="MobiDB-lite"/>
    </source>
</evidence>
<organism evidence="3 4">
    <name type="scientific">Cichlidogyrus casuarinus</name>
    <dbReference type="NCBI Taxonomy" id="1844966"/>
    <lineage>
        <taxon>Eukaryota</taxon>
        <taxon>Metazoa</taxon>
        <taxon>Spiralia</taxon>
        <taxon>Lophotrochozoa</taxon>
        <taxon>Platyhelminthes</taxon>
        <taxon>Monogenea</taxon>
        <taxon>Monopisthocotylea</taxon>
        <taxon>Dactylogyridea</taxon>
        <taxon>Ancyrocephalidae</taxon>
        <taxon>Cichlidogyrus</taxon>
    </lineage>
</organism>
<proteinExistence type="predicted"/>
<comment type="caution">
    <text evidence="3">The sequence shown here is derived from an EMBL/GenBank/DDBJ whole genome shotgun (WGS) entry which is preliminary data.</text>
</comment>
<feature type="chain" id="PRO_5044837305" description="Secreted protein" evidence="2">
    <location>
        <begin position="17"/>
        <end position="89"/>
    </location>
</feature>
<evidence type="ECO:0000256" key="2">
    <source>
        <dbReference type="SAM" id="SignalP"/>
    </source>
</evidence>
<evidence type="ECO:0000313" key="4">
    <source>
        <dbReference type="Proteomes" id="UP001626550"/>
    </source>
</evidence>
<feature type="compositionally biased region" description="Polar residues" evidence="1">
    <location>
        <begin position="73"/>
        <end position="89"/>
    </location>
</feature>
<feature type="region of interest" description="Disordered" evidence="1">
    <location>
        <begin position="68"/>
        <end position="89"/>
    </location>
</feature>
<protein>
    <recommendedName>
        <fullName evidence="5">Secreted protein</fullName>
    </recommendedName>
</protein>
<reference evidence="3 4" key="1">
    <citation type="submission" date="2024-11" db="EMBL/GenBank/DDBJ databases">
        <title>Adaptive evolution of stress response genes in parasites aligns with host niche diversity.</title>
        <authorList>
            <person name="Hahn C."/>
            <person name="Resl P."/>
        </authorList>
    </citation>
    <scope>NUCLEOTIDE SEQUENCE [LARGE SCALE GENOMIC DNA]</scope>
    <source>
        <strain evidence="3">EGGRZ-B1_66</strain>
        <tissue evidence="3">Body</tissue>
    </source>
</reference>
<feature type="signal peptide" evidence="2">
    <location>
        <begin position="1"/>
        <end position="16"/>
    </location>
</feature>
<name>A0ABD2Q3X3_9PLAT</name>
<accession>A0ABD2Q3X3</accession>
<keyword evidence="4" id="KW-1185">Reference proteome</keyword>
<keyword evidence="2" id="KW-0732">Signal</keyword>
<dbReference type="Proteomes" id="UP001626550">
    <property type="component" value="Unassembled WGS sequence"/>
</dbReference>
<sequence>MLIFALLCSYCGRTLNGWGYSGKNSQQRWGNALPQQRVHGRAMRLEFCVFAAWHENKKRMGRAKPGAADYELQFSQDQPKAINTSKDEN</sequence>
<evidence type="ECO:0000313" key="3">
    <source>
        <dbReference type="EMBL" id="KAL3313912.1"/>
    </source>
</evidence>
<gene>
    <name evidence="3" type="ORF">Ciccas_007482</name>
</gene>
<dbReference type="AlphaFoldDB" id="A0ABD2Q3X3"/>
<dbReference type="EMBL" id="JBJKFK010001155">
    <property type="protein sequence ID" value="KAL3313912.1"/>
    <property type="molecule type" value="Genomic_DNA"/>
</dbReference>